<evidence type="ECO:0000256" key="2">
    <source>
        <dbReference type="SAM" id="Phobius"/>
    </source>
</evidence>
<dbReference type="Pfam" id="PF04977">
    <property type="entry name" value="DivIC"/>
    <property type="match status" value="1"/>
</dbReference>
<keyword evidence="1" id="KW-0175">Coiled coil</keyword>
<evidence type="ECO:0000256" key="1">
    <source>
        <dbReference type="SAM" id="Coils"/>
    </source>
</evidence>
<keyword evidence="2" id="KW-0472">Membrane</keyword>
<sequence>MQKIATTMSAPLLQCNGIGERLHIVTRNKVSKITGHIFSFLSRFRYHIVIILGVLIVGVLDENSFRRRVECYYQIKDLNTEIDKYEKMYQHDTERLRELKRSPRAIAKIARERYFMKADDEDIFVLSDDEQPLKGKNQYETTE</sequence>
<dbReference type="EMBL" id="ATMK01000017">
    <property type="protein sequence ID" value="KJJ86734.1"/>
    <property type="molecule type" value="Genomic_DNA"/>
</dbReference>
<keyword evidence="2" id="KW-1133">Transmembrane helix</keyword>
<gene>
    <name evidence="3" type="ORF">M573_117020</name>
</gene>
<evidence type="ECO:0000313" key="3">
    <source>
        <dbReference type="EMBL" id="KJJ86734.1"/>
    </source>
</evidence>
<organism evidence="3 4">
    <name type="scientific">Prevotella intermedia ZT</name>
    <dbReference type="NCBI Taxonomy" id="1347790"/>
    <lineage>
        <taxon>Bacteria</taxon>
        <taxon>Pseudomonadati</taxon>
        <taxon>Bacteroidota</taxon>
        <taxon>Bacteroidia</taxon>
        <taxon>Bacteroidales</taxon>
        <taxon>Prevotellaceae</taxon>
        <taxon>Prevotella</taxon>
    </lineage>
</organism>
<dbReference type="InterPro" id="IPR007060">
    <property type="entry name" value="FtsL/DivIC"/>
</dbReference>
<feature type="coiled-coil region" evidence="1">
    <location>
        <begin position="75"/>
        <end position="102"/>
    </location>
</feature>
<reference evidence="3 4" key="1">
    <citation type="journal article" date="2015" name="BMC Genomics">
        <title>Comparative genome analysis of Prevotella intermedia strain isolated from infected root canal reveals features related to pathogenicity and adaptation.</title>
        <authorList>
            <person name="Ruan Y."/>
            <person name="Shen L."/>
            <person name="Zou Y."/>
            <person name="Qi Z."/>
            <person name="Yin J."/>
            <person name="Jiang J."/>
            <person name="Guo L."/>
            <person name="He L."/>
            <person name="Chen Z."/>
            <person name="Tang Z."/>
            <person name="Qin S."/>
        </authorList>
    </citation>
    <scope>NUCLEOTIDE SEQUENCE [LARGE SCALE GENOMIC DNA]</scope>
    <source>
        <strain evidence="3 4">ZT</strain>
    </source>
</reference>
<dbReference type="Proteomes" id="UP000032541">
    <property type="component" value="Unassembled WGS sequence"/>
</dbReference>
<evidence type="ECO:0000313" key="4">
    <source>
        <dbReference type="Proteomes" id="UP000032541"/>
    </source>
</evidence>
<name>A0AAP0V9D9_PREIN</name>
<proteinExistence type="predicted"/>
<protein>
    <submittedName>
        <fullName evidence="3">Septum formation initiator</fullName>
    </submittedName>
</protein>
<feature type="transmembrane region" description="Helical" evidence="2">
    <location>
        <begin position="44"/>
        <end position="60"/>
    </location>
</feature>
<keyword evidence="2" id="KW-0812">Transmembrane</keyword>
<accession>A0AAP0V9D9</accession>
<dbReference type="AlphaFoldDB" id="A0AAP0V9D9"/>
<comment type="caution">
    <text evidence="3">The sequence shown here is derived from an EMBL/GenBank/DDBJ whole genome shotgun (WGS) entry which is preliminary data.</text>
</comment>